<reference evidence="2 3" key="1">
    <citation type="submission" date="2016-02" db="EMBL/GenBank/DDBJ databases">
        <authorList>
            <consortium name="Pathogen Informatics"/>
        </authorList>
    </citation>
    <scope>NUCLEOTIDE SEQUENCE [LARGE SCALE GENOMIC DNA]</scope>
    <source>
        <strain evidence="2 3">LSS64</strain>
    </source>
</reference>
<protein>
    <submittedName>
        <fullName evidence="2">N-acetyltransferase GCN5</fullName>
    </submittedName>
</protein>
<keyword evidence="2" id="KW-0808">Transferase</keyword>
<dbReference type="GO" id="GO:0008999">
    <property type="term" value="F:protein-N-terminal-alanine acetyltransferase activity"/>
    <property type="evidence" value="ECO:0007669"/>
    <property type="project" value="TreeGrafter"/>
</dbReference>
<sequence length="230" mass="26850">MPINSFDQEIGSPLPNHTTGAFPNISILEGKTVRLEKLSLHHADDLYQFYGPNAKKADWTYLPIEPFADRDSFQAYFQKMIASFDPYYLAIVDKATNQAIGSFALMRIDPTNRVIEVGWVLFSPVLQKTRQATEAHYLLMAYIFEKLSYRRYEWKCDHLNGPSRRAALRLGFTYEGTFRQALVYKNRNRDTDWFSILDTEWSDRKHALENWLKDSNFDGQDQQKQPLSSF</sequence>
<feature type="domain" description="N-acetyltransferase" evidence="1">
    <location>
        <begin position="33"/>
        <end position="190"/>
    </location>
</feature>
<dbReference type="PANTHER" id="PTHR43441:SF2">
    <property type="entry name" value="FAMILY ACETYLTRANSFERASE, PUTATIVE (AFU_ORTHOLOGUE AFUA_7G00850)-RELATED"/>
    <property type="match status" value="1"/>
</dbReference>
<name>A0A0Z8LFI1_STRSU</name>
<evidence type="ECO:0000313" key="2">
    <source>
        <dbReference type="EMBL" id="CYV25085.1"/>
    </source>
</evidence>
<dbReference type="PROSITE" id="PS51186">
    <property type="entry name" value="GNAT"/>
    <property type="match status" value="1"/>
</dbReference>
<dbReference type="Pfam" id="PF13302">
    <property type="entry name" value="Acetyltransf_3"/>
    <property type="match status" value="1"/>
</dbReference>
<gene>
    <name evidence="2" type="ORF">ERS132426_00753</name>
</gene>
<dbReference type="InterPro" id="IPR000182">
    <property type="entry name" value="GNAT_dom"/>
</dbReference>
<dbReference type="InterPro" id="IPR016181">
    <property type="entry name" value="Acyl_CoA_acyltransferase"/>
</dbReference>
<proteinExistence type="predicted"/>
<evidence type="ECO:0000313" key="3">
    <source>
        <dbReference type="Proteomes" id="UP000074850"/>
    </source>
</evidence>
<dbReference type="AlphaFoldDB" id="A0A0Z8LFI1"/>
<dbReference type="RefSeq" id="WP_044759150.1">
    <property type="nucleotide sequence ID" value="NZ_CEFC01000011.1"/>
</dbReference>
<dbReference type="EMBL" id="FIHM01000011">
    <property type="protein sequence ID" value="CYV25085.1"/>
    <property type="molecule type" value="Genomic_DNA"/>
</dbReference>
<dbReference type="SUPFAM" id="SSF55729">
    <property type="entry name" value="Acyl-CoA N-acyltransferases (Nat)"/>
    <property type="match status" value="1"/>
</dbReference>
<dbReference type="Gene3D" id="3.40.630.30">
    <property type="match status" value="1"/>
</dbReference>
<dbReference type="FunFam" id="3.40.630.30:FF:000047">
    <property type="entry name" value="Acetyltransferase, GNAT family"/>
    <property type="match status" value="1"/>
</dbReference>
<dbReference type="GO" id="GO:1990189">
    <property type="term" value="F:protein N-terminal-serine acetyltransferase activity"/>
    <property type="evidence" value="ECO:0007669"/>
    <property type="project" value="TreeGrafter"/>
</dbReference>
<dbReference type="PANTHER" id="PTHR43441">
    <property type="entry name" value="RIBOSOMAL-PROTEIN-SERINE ACETYLTRANSFERASE"/>
    <property type="match status" value="1"/>
</dbReference>
<dbReference type="Proteomes" id="UP000074850">
    <property type="component" value="Unassembled WGS sequence"/>
</dbReference>
<dbReference type="InterPro" id="IPR051908">
    <property type="entry name" value="Ribosomal_N-acetyltransferase"/>
</dbReference>
<accession>A0A0Z8LFI1</accession>
<evidence type="ECO:0000259" key="1">
    <source>
        <dbReference type="PROSITE" id="PS51186"/>
    </source>
</evidence>
<organism evidence="2 3">
    <name type="scientific">Streptococcus suis</name>
    <dbReference type="NCBI Taxonomy" id="1307"/>
    <lineage>
        <taxon>Bacteria</taxon>
        <taxon>Bacillati</taxon>
        <taxon>Bacillota</taxon>
        <taxon>Bacilli</taxon>
        <taxon>Lactobacillales</taxon>
        <taxon>Streptococcaceae</taxon>
        <taxon>Streptococcus</taxon>
    </lineage>
</organism>